<dbReference type="Proteomes" id="UP000644140">
    <property type="component" value="Chromosome"/>
</dbReference>
<dbReference type="InterPro" id="IPR045584">
    <property type="entry name" value="Pilin-like"/>
</dbReference>
<dbReference type="EMBL" id="CP092085">
    <property type="protein sequence ID" value="UUN98289.1"/>
    <property type="molecule type" value="Genomic_DNA"/>
</dbReference>
<dbReference type="SUPFAM" id="SSF54523">
    <property type="entry name" value="Pili subunits"/>
    <property type="match status" value="1"/>
</dbReference>
<dbReference type="AlphaFoldDB" id="A0A8I1ARF9"/>
<dbReference type="NCBIfam" id="TIGR02532">
    <property type="entry name" value="IV_pilin_GFxxxE"/>
    <property type="match status" value="1"/>
</dbReference>
<evidence type="ECO:0000313" key="2">
    <source>
        <dbReference type="Proteomes" id="UP000644140"/>
    </source>
</evidence>
<reference evidence="1" key="1">
    <citation type="submission" date="2022-02" db="EMBL/GenBank/DDBJ databases">
        <title>Characterization of Tn125 harboring carbapenem-resistant Acinetobacter bereziniae clinical isolates.</title>
        <authorList>
            <person name="Wong N.-K."/>
            <person name="Pan Q."/>
        </authorList>
    </citation>
    <scope>NUCLEOTIDE SEQUENCE</scope>
    <source>
        <strain evidence="1">GD03393</strain>
    </source>
</reference>
<accession>A0A8I1ARF9</accession>
<dbReference type="PROSITE" id="PS00409">
    <property type="entry name" value="PROKAR_NTER_METHYL"/>
    <property type="match status" value="1"/>
</dbReference>
<dbReference type="Gene3D" id="3.30.700.10">
    <property type="entry name" value="Glycoprotein, Type 4 Pilin"/>
    <property type="match status" value="1"/>
</dbReference>
<organism evidence="1 2">
    <name type="scientific">Acinetobacter bereziniae</name>
    <name type="common">Acinetobacter genomosp. 10</name>
    <dbReference type="NCBI Taxonomy" id="106648"/>
    <lineage>
        <taxon>Bacteria</taxon>
        <taxon>Pseudomonadati</taxon>
        <taxon>Pseudomonadota</taxon>
        <taxon>Gammaproteobacteria</taxon>
        <taxon>Moraxellales</taxon>
        <taxon>Moraxellaceae</taxon>
        <taxon>Acinetobacter</taxon>
    </lineage>
</organism>
<evidence type="ECO:0000313" key="1">
    <source>
        <dbReference type="EMBL" id="UUN98289.1"/>
    </source>
</evidence>
<proteinExistence type="predicted"/>
<sequence length="144" mass="16150">MRKNRGFTLIELIVTIAVLAIIATITAPSFMQMIRSNQLTKDTRNFIDLLAETRSEAIFKQAEKVLTLDANAAVFYKKWSPTYVEKSSGDSSVTFNRLGQSTITTNGQCFIFQHRNNTSLKSYVYVERAGAVFYKKTATSCPTS</sequence>
<gene>
    <name evidence="1" type="ORF">I9054_002130</name>
</gene>
<dbReference type="Pfam" id="PF07963">
    <property type="entry name" value="N_methyl"/>
    <property type="match status" value="1"/>
</dbReference>
<name>A0A8I1ARF9_ACIBZ</name>
<dbReference type="KEGG" id="aber:BSR55_19390"/>
<dbReference type="InterPro" id="IPR012902">
    <property type="entry name" value="N_methyl_site"/>
</dbReference>
<protein>
    <submittedName>
        <fullName evidence="1">Prepilin-type N-terminal cleavage/methylation domain-containing protein</fullName>
    </submittedName>
</protein>
<dbReference type="RefSeq" id="WP_009584409.1">
    <property type="nucleotide sequence ID" value="NZ_BKJQ01000027.1"/>
</dbReference>